<dbReference type="AlphaFoldDB" id="A0A6P1M461"/>
<dbReference type="GO" id="GO:0046654">
    <property type="term" value="P:tetrahydrofolate biosynthetic process"/>
    <property type="evidence" value="ECO:0007669"/>
    <property type="project" value="UniProtKB-UniPathway"/>
</dbReference>
<keyword evidence="7 12" id="KW-0808">Transferase</keyword>
<name>A0A6P1M461_9BACT</name>
<dbReference type="GO" id="GO:0004156">
    <property type="term" value="F:dihydropteroate synthase activity"/>
    <property type="evidence" value="ECO:0007669"/>
    <property type="project" value="UniProtKB-EC"/>
</dbReference>
<comment type="catalytic activity">
    <reaction evidence="1">
        <text>(7,8-dihydropterin-6-yl)methyl diphosphate + 4-aminobenzoate = 7,8-dihydropteroate + diphosphate</text>
        <dbReference type="Rhea" id="RHEA:19949"/>
        <dbReference type="ChEBI" id="CHEBI:17836"/>
        <dbReference type="ChEBI" id="CHEBI:17839"/>
        <dbReference type="ChEBI" id="CHEBI:33019"/>
        <dbReference type="ChEBI" id="CHEBI:72950"/>
        <dbReference type="EC" id="2.5.1.15"/>
    </reaction>
</comment>
<dbReference type="PANTHER" id="PTHR20941">
    <property type="entry name" value="FOLATE SYNTHESIS PROTEINS"/>
    <property type="match status" value="1"/>
</dbReference>
<dbReference type="GO" id="GO:0046872">
    <property type="term" value="F:metal ion binding"/>
    <property type="evidence" value="ECO:0007669"/>
    <property type="project" value="UniProtKB-KW"/>
</dbReference>
<protein>
    <recommendedName>
        <fullName evidence="6 12">Dihydropteroate synthase</fullName>
        <shortName evidence="12">DHPS</shortName>
        <ecNumber evidence="5 12">2.5.1.15</ecNumber>
    </recommendedName>
    <alternativeName>
        <fullName evidence="11 12">Dihydropteroate pyrophosphorylase</fullName>
    </alternativeName>
</protein>
<dbReference type="EC" id="2.5.1.15" evidence="5 12"/>
<feature type="domain" description="Pterin-binding" evidence="13">
    <location>
        <begin position="22"/>
        <end position="274"/>
    </location>
</feature>
<dbReference type="UniPathway" id="UPA00077">
    <property type="reaction ID" value="UER00156"/>
</dbReference>
<evidence type="ECO:0000256" key="7">
    <source>
        <dbReference type="ARBA" id="ARBA00022679"/>
    </source>
</evidence>
<comment type="cofactor">
    <cofactor evidence="2 12">
        <name>Mg(2+)</name>
        <dbReference type="ChEBI" id="CHEBI:18420"/>
    </cofactor>
</comment>
<dbReference type="InterPro" id="IPR000489">
    <property type="entry name" value="Pterin-binding_dom"/>
</dbReference>
<keyword evidence="9 12" id="KW-0460">Magnesium</keyword>
<proteinExistence type="inferred from homology"/>
<evidence type="ECO:0000256" key="3">
    <source>
        <dbReference type="ARBA" id="ARBA00004763"/>
    </source>
</evidence>
<evidence type="ECO:0000259" key="13">
    <source>
        <dbReference type="PROSITE" id="PS50972"/>
    </source>
</evidence>
<organism evidence="14 15">
    <name type="scientific">Tichowtungia aerotolerans</name>
    <dbReference type="NCBI Taxonomy" id="2697043"/>
    <lineage>
        <taxon>Bacteria</taxon>
        <taxon>Pseudomonadati</taxon>
        <taxon>Kiritimatiellota</taxon>
        <taxon>Tichowtungiia</taxon>
        <taxon>Tichowtungiales</taxon>
        <taxon>Tichowtungiaceae</taxon>
        <taxon>Tichowtungia</taxon>
    </lineage>
</organism>
<dbReference type="PROSITE" id="PS00792">
    <property type="entry name" value="DHPS_1"/>
    <property type="match status" value="1"/>
</dbReference>
<comment type="function">
    <text evidence="12">Catalyzes the condensation of para-aminobenzoate (pABA) with 6-hydroxymethyl-7,8-dihydropterin diphosphate (DHPt-PP) to form 7,8-dihydropteroate (H2Pte), the immediate precursor of folate derivatives.</text>
</comment>
<sequence>MSGKKKIIWSCRGRKIDCAERTLVMGILNATPDSFSDGGKFKSLEKGVEHALEMLQSGADIIDIGGESTRPGSEPVQALEEIERTVPIIGKIREQSNCLISIDTMKAEVARAAVAAGADIINDVSACADPAMAAVVAEAGAGLVLMHMQGLPQTMQEDPQYGDAVFEVRKFLEERMAAVMQQGVAEEQICLDPGIGFGKTDEHNLALLNNIPNLAATGRPVLIGVSRKSLFGRLLGREVHERLAGSLATGVFSVMRGASILRVHDVKESCDAVRLVDRLRFQG</sequence>
<keyword evidence="15" id="KW-1185">Reference proteome</keyword>
<keyword evidence="10 12" id="KW-0289">Folate biosynthesis</keyword>
<evidence type="ECO:0000256" key="1">
    <source>
        <dbReference type="ARBA" id="ARBA00000012"/>
    </source>
</evidence>
<dbReference type="CDD" id="cd00739">
    <property type="entry name" value="DHPS"/>
    <property type="match status" value="1"/>
</dbReference>
<evidence type="ECO:0000256" key="8">
    <source>
        <dbReference type="ARBA" id="ARBA00022723"/>
    </source>
</evidence>
<dbReference type="PANTHER" id="PTHR20941:SF1">
    <property type="entry name" value="FOLIC ACID SYNTHESIS PROTEIN FOL1"/>
    <property type="match status" value="1"/>
</dbReference>
<reference evidence="14 15" key="1">
    <citation type="submission" date="2020-01" db="EMBL/GenBank/DDBJ databases">
        <title>Ponticoccus aerotolerans gen. nov., sp. nov., an anaerobic bacterium and proposal of Ponticoccusceae fam. nov., Ponticoccusles ord. nov. and Ponticoccuse classis nov. in the phylum Kiritimatiellaeota.</title>
        <authorList>
            <person name="Zhou L.Y."/>
            <person name="Du Z.J."/>
        </authorList>
    </citation>
    <scope>NUCLEOTIDE SEQUENCE [LARGE SCALE GENOMIC DNA]</scope>
    <source>
        <strain evidence="14 15">S-5007</strain>
    </source>
</reference>
<dbReference type="Pfam" id="PF00809">
    <property type="entry name" value="Pterin_bind"/>
    <property type="match status" value="1"/>
</dbReference>
<evidence type="ECO:0000256" key="11">
    <source>
        <dbReference type="ARBA" id="ARBA00030193"/>
    </source>
</evidence>
<dbReference type="RefSeq" id="WP_160627139.1">
    <property type="nucleotide sequence ID" value="NZ_CP047593.1"/>
</dbReference>
<dbReference type="InterPro" id="IPR006390">
    <property type="entry name" value="DHP_synth_dom"/>
</dbReference>
<dbReference type="InterPro" id="IPR045031">
    <property type="entry name" value="DHP_synth-like"/>
</dbReference>
<evidence type="ECO:0000256" key="2">
    <source>
        <dbReference type="ARBA" id="ARBA00001946"/>
    </source>
</evidence>
<dbReference type="KEGG" id="taer:GT409_03925"/>
<accession>A0A6P1M461</accession>
<evidence type="ECO:0000256" key="5">
    <source>
        <dbReference type="ARBA" id="ARBA00012458"/>
    </source>
</evidence>
<evidence type="ECO:0000256" key="10">
    <source>
        <dbReference type="ARBA" id="ARBA00022909"/>
    </source>
</evidence>
<comment type="similarity">
    <text evidence="4 12">Belongs to the DHPS family.</text>
</comment>
<evidence type="ECO:0000256" key="6">
    <source>
        <dbReference type="ARBA" id="ARBA00016919"/>
    </source>
</evidence>
<dbReference type="PROSITE" id="PS50972">
    <property type="entry name" value="PTERIN_BINDING"/>
    <property type="match status" value="1"/>
</dbReference>
<dbReference type="SUPFAM" id="SSF51717">
    <property type="entry name" value="Dihydropteroate synthetase-like"/>
    <property type="match status" value="1"/>
</dbReference>
<dbReference type="Gene3D" id="3.20.20.20">
    <property type="entry name" value="Dihydropteroate synthase-like"/>
    <property type="match status" value="1"/>
</dbReference>
<dbReference type="PROSITE" id="PS00793">
    <property type="entry name" value="DHPS_2"/>
    <property type="match status" value="1"/>
</dbReference>
<evidence type="ECO:0000256" key="9">
    <source>
        <dbReference type="ARBA" id="ARBA00022842"/>
    </source>
</evidence>
<dbReference type="GO" id="GO:0005829">
    <property type="term" value="C:cytosol"/>
    <property type="evidence" value="ECO:0007669"/>
    <property type="project" value="TreeGrafter"/>
</dbReference>
<dbReference type="InterPro" id="IPR011005">
    <property type="entry name" value="Dihydropteroate_synth-like_sf"/>
</dbReference>
<keyword evidence="8 12" id="KW-0479">Metal-binding</keyword>
<evidence type="ECO:0000313" key="14">
    <source>
        <dbReference type="EMBL" id="QHI68631.1"/>
    </source>
</evidence>
<dbReference type="Proteomes" id="UP000464954">
    <property type="component" value="Chromosome"/>
</dbReference>
<dbReference type="NCBIfam" id="TIGR01496">
    <property type="entry name" value="DHPS"/>
    <property type="match status" value="1"/>
</dbReference>
<dbReference type="GO" id="GO:0046656">
    <property type="term" value="P:folic acid biosynthetic process"/>
    <property type="evidence" value="ECO:0007669"/>
    <property type="project" value="UniProtKB-KW"/>
</dbReference>
<dbReference type="FunFam" id="3.20.20.20:FF:000006">
    <property type="entry name" value="Dihydropteroate synthase"/>
    <property type="match status" value="1"/>
</dbReference>
<dbReference type="EMBL" id="CP047593">
    <property type="protein sequence ID" value="QHI68631.1"/>
    <property type="molecule type" value="Genomic_DNA"/>
</dbReference>
<comment type="pathway">
    <text evidence="3 12">Cofactor biosynthesis; tetrahydrofolate biosynthesis; 7,8-dihydrofolate from 2-amino-4-hydroxy-6-hydroxymethyl-7,8-dihydropteridine diphosphate and 4-aminobenzoate: step 1/2.</text>
</comment>
<evidence type="ECO:0000313" key="15">
    <source>
        <dbReference type="Proteomes" id="UP000464954"/>
    </source>
</evidence>
<evidence type="ECO:0000256" key="12">
    <source>
        <dbReference type="RuleBase" id="RU361205"/>
    </source>
</evidence>
<gene>
    <name evidence="14" type="primary">folP</name>
    <name evidence="14" type="ORF">GT409_03925</name>
</gene>
<evidence type="ECO:0000256" key="4">
    <source>
        <dbReference type="ARBA" id="ARBA00009503"/>
    </source>
</evidence>